<feature type="chain" id="PRO_5012631646" evidence="3">
    <location>
        <begin position="17"/>
        <end position="137"/>
    </location>
</feature>
<accession>A0A2A9NZJ7</accession>
<protein>
    <submittedName>
        <fullName evidence="4">Uncharacterized protein</fullName>
    </submittedName>
</protein>
<proteinExistence type="predicted"/>
<feature type="region of interest" description="Disordered" evidence="1">
    <location>
        <begin position="20"/>
        <end position="42"/>
    </location>
</feature>
<keyword evidence="2" id="KW-0812">Transmembrane</keyword>
<evidence type="ECO:0000313" key="5">
    <source>
        <dbReference type="Proteomes" id="UP000242287"/>
    </source>
</evidence>
<organism evidence="4 5">
    <name type="scientific">Amanita thiersii Skay4041</name>
    <dbReference type="NCBI Taxonomy" id="703135"/>
    <lineage>
        <taxon>Eukaryota</taxon>
        <taxon>Fungi</taxon>
        <taxon>Dikarya</taxon>
        <taxon>Basidiomycota</taxon>
        <taxon>Agaricomycotina</taxon>
        <taxon>Agaricomycetes</taxon>
        <taxon>Agaricomycetidae</taxon>
        <taxon>Agaricales</taxon>
        <taxon>Pluteineae</taxon>
        <taxon>Amanitaceae</taxon>
        <taxon>Amanita</taxon>
    </lineage>
</organism>
<sequence>MLHYLLLLFVLTTASPIQDYDHDSSPPTPANPSYADPENLTSIDLPDNSSGLSTDVTRAIIVCFILFFLFLLLLLLFRKGRFLAILNWLRSPWSRRRMPLQRENSARSYATSSTRMAPTNIDLSYPSIPKPAACYIK</sequence>
<evidence type="ECO:0000256" key="3">
    <source>
        <dbReference type="SAM" id="SignalP"/>
    </source>
</evidence>
<evidence type="ECO:0000256" key="1">
    <source>
        <dbReference type="SAM" id="MobiDB-lite"/>
    </source>
</evidence>
<keyword evidence="3" id="KW-0732">Signal</keyword>
<name>A0A2A9NZJ7_9AGAR</name>
<evidence type="ECO:0000313" key="4">
    <source>
        <dbReference type="EMBL" id="PFH54017.1"/>
    </source>
</evidence>
<dbReference type="AlphaFoldDB" id="A0A2A9NZJ7"/>
<gene>
    <name evidence="4" type="ORF">AMATHDRAFT_802</name>
</gene>
<reference evidence="4 5" key="1">
    <citation type="submission" date="2014-02" db="EMBL/GenBank/DDBJ databases">
        <title>Transposable element dynamics among asymbiotic and ectomycorrhizal Amanita fungi.</title>
        <authorList>
            <consortium name="DOE Joint Genome Institute"/>
            <person name="Hess J."/>
            <person name="Skrede I."/>
            <person name="Wolfe B."/>
            <person name="LaButti K."/>
            <person name="Ohm R.A."/>
            <person name="Grigoriev I.V."/>
            <person name="Pringle A."/>
        </authorList>
    </citation>
    <scope>NUCLEOTIDE SEQUENCE [LARGE SCALE GENOMIC DNA]</scope>
    <source>
        <strain evidence="4 5">SKay4041</strain>
    </source>
</reference>
<feature type="transmembrane region" description="Helical" evidence="2">
    <location>
        <begin position="56"/>
        <end position="77"/>
    </location>
</feature>
<feature type="signal peptide" evidence="3">
    <location>
        <begin position="1"/>
        <end position="16"/>
    </location>
</feature>
<dbReference type="Proteomes" id="UP000242287">
    <property type="component" value="Unassembled WGS sequence"/>
</dbReference>
<evidence type="ECO:0000256" key="2">
    <source>
        <dbReference type="SAM" id="Phobius"/>
    </source>
</evidence>
<keyword evidence="2" id="KW-0472">Membrane</keyword>
<dbReference type="EMBL" id="KZ301971">
    <property type="protein sequence ID" value="PFH54017.1"/>
    <property type="molecule type" value="Genomic_DNA"/>
</dbReference>
<keyword evidence="5" id="KW-1185">Reference proteome</keyword>
<keyword evidence="2" id="KW-1133">Transmembrane helix</keyword>